<organism evidence="1 2">
    <name type="scientific">Candidatus Enterococcus lowellii</name>
    <dbReference type="NCBI Taxonomy" id="2230877"/>
    <lineage>
        <taxon>Bacteria</taxon>
        <taxon>Bacillati</taxon>
        <taxon>Bacillota</taxon>
        <taxon>Bacilli</taxon>
        <taxon>Lactobacillales</taxon>
        <taxon>Enterococcaceae</taxon>
        <taxon>Enterococcus</taxon>
    </lineage>
</organism>
<evidence type="ECO:0000313" key="1">
    <source>
        <dbReference type="EMBL" id="WYJ77947.1"/>
    </source>
</evidence>
<dbReference type="EMBL" id="CP147251">
    <property type="protein sequence ID" value="WYJ77947.1"/>
    <property type="molecule type" value="Genomic_DNA"/>
</dbReference>
<reference evidence="1 2" key="2">
    <citation type="submission" date="2024-03" db="EMBL/GenBank/DDBJ databases">
        <title>The Genome Sequence of Enterococcus sp. DIV2402.</title>
        <authorList>
            <consortium name="The Broad Institute Genomics Platform"/>
            <consortium name="The Broad Institute Microbial Omics Core"/>
            <consortium name="The Broad Institute Genomic Center for Infectious Diseases"/>
            <person name="Earl A."/>
            <person name="Manson A."/>
            <person name="Gilmore M."/>
            <person name="Schwartman J."/>
            <person name="Shea T."/>
            <person name="Abouelleil A."/>
            <person name="Cao P."/>
            <person name="Chapman S."/>
            <person name="Cusick C."/>
            <person name="Young S."/>
            <person name="Neafsey D."/>
            <person name="Nusbaum C."/>
            <person name="Birren B."/>
        </authorList>
    </citation>
    <scope>NUCLEOTIDE SEQUENCE [LARGE SCALE GENOMIC DNA]</scope>
    <source>
        <strain evidence="1 2">DIV2402</strain>
    </source>
</reference>
<sequence>MIKKYYNQYSDLTVLLVDSTKFNNSYFYETLPLSSIDFIVTDAKPENQFLTSAEKNKVEVIY</sequence>
<evidence type="ECO:0008006" key="3">
    <source>
        <dbReference type="Google" id="ProtNLM"/>
    </source>
</evidence>
<name>A0ABZ2SQX5_9ENTE</name>
<reference evidence="1 2" key="1">
    <citation type="submission" date="2021-03" db="EMBL/GenBank/DDBJ databases">
        <authorList>
            <person name="Gilmore M.S."/>
            <person name="Schwartzman J."/>
            <person name="Van Tyne D."/>
            <person name="Martin M."/>
            <person name="Earl A.M."/>
            <person name="Manson A.L."/>
            <person name="Straub T."/>
            <person name="Salamzade R."/>
            <person name="Saavedra J."/>
            <person name="Lebreton F."/>
            <person name="Prichula J."/>
            <person name="Schaufler K."/>
            <person name="Gaca A."/>
            <person name="Sgardioli B."/>
            <person name="Wagenaar J."/>
            <person name="Strong T."/>
        </authorList>
    </citation>
    <scope>NUCLEOTIDE SEQUENCE [LARGE SCALE GENOMIC DNA]</scope>
    <source>
        <strain evidence="1 2">DIV2402</strain>
    </source>
</reference>
<dbReference type="InterPro" id="IPR037171">
    <property type="entry name" value="NagB/RpiA_transferase-like"/>
</dbReference>
<gene>
    <name evidence="1" type="ORF">DOK78_002587</name>
</gene>
<dbReference type="Proteomes" id="UP000664701">
    <property type="component" value="Chromosome"/>
</dbReference>
<keyword evidence="2" id="KW-1185">Reference proteome</keyword>
<proteinExistence type="predicted"/>
<accession>A0ABZ2SQX5</accession>
<protein>
    <recommendedName>
        <fullName evidence="3">DeoR C-terminal sensor domain-containing protein</fullName>
    </recommendedName>
</protein>
<evidence type="ECO:0000313" key="2">
    <source>
        <dbReference type="Proteomes" id="UP000664701"/>
    </source>
</evidence>
<dbReference type="SUPFAM" id="SSF100950">
    <property type="entry name" value="NagB/RpiA/CoA transferase-like"/>
    <property type="match status" value="1"/>
</dbReference>